<dbReference type="STRING" id="1503.CLPU_27c00120"/>
<evidence type="ECO:0000256" key="1">
    <source>
        <dbReference type="ARBA" id="ARBA00022729"/>
    </source>
</evidence>
<protein>
    <submittedName>
        <fullName evidence="3">Spermidine/putrescine-binding periplasmic protein</fullName>
    </submittedName>
</protein>
<dbReference type="AlphaFoldDB" id="A0A0L0W6C8"/>
<evidence type="ECO:0000256" key="2">
    <source>
        <dbReference type="SAM" id="SignalP"/>
    </source>
</evidence>
<dbReference type="GO" id="GO:0019808">
    <property type="term" value="F:polyamine binding"/>
    <property type="evidence" value="ECO:0007669"/>
    <property type="project" value="InterPro"/>
</dbReference>
<dbReference type="GO" id="GO:0030975">
    <property type="term" value="F:thiamine binding"/>
    <property type="evidence" value="ECO:0007669"/>
    <property type="project" value="TreeGrafter"/>
</dbReference>
<organism evidence="3 4">
    <name type="scientific">Gottschalkia purinilytica</name>
    <name type="common">Clostridium purinilyticum</name>
    <dbReference type="NCBI Taxonomy" id="1503"/>
    <lineage>
        <taxon>Bacteria</taxon>
        <taxon>Bacillati</taxon>
        <taxon>Bacillota</taxon>
        <taxon>Tissierellia</taxon>
        <taxon>Tissierellales</taxon>
        <taxon>Gottschalkiaceae</taxon>
        <taxon>Gottschalkia</taxon>
    </lineage>
</organism>
<sequence>MRKLGKKISSIILASLVLTLGLSGCQAKSKQTINDKNKETLVISTHDLVEGMFRKNVFDPFEKKYNVKIVLELGNNYNRFNKLREGENKPDLIILTDHFAMEGIEDGLFEKIDRKNIPNIENLYDIAKEPLGKDYGPSHTIASYGLIYNPNEIKEPITSWGDLWRPEFKGKIGLSNINLAGGIFPLLIAAEQAGVDIKKDEDKAFEKMKELSENVETFYNKNSEIEGSFTQNKVTITDGYSFFLDTMKQSIPEAKWIDPKEGSYAVMETINIVKGTKNKELAEKFINWILSEEVQKAQALDKVDSPTNKNVKLESTETEGVVYGEENIKKLRTVDWKYINKSKKRWTERWNKEINPKGI</sequence>
<evidence type="ECO:0000313" key="4">
    <source>
        <dbReference type="Proteomes" id="UP000037267"/>
    </source>
</evidence>
<name>A0A0L0W6C8_GOTPU</name>
<dbReference type="GO" id="GO:0015846">
    <property type="term" value="P:polyamine transport"/>
    <property type="evidence" value="ECO:0007669"/>
    <property type="project" value="InterPro"/>
</dbReference>
<dbReference type="EMBL" id="LGSS01000027">
    <property type="protein sequence ID" value="KNF07074.1"/>
    <property type="molecule type" value="Genomic_DNA"/>
</dbReference>
<dbReference type="SUPFAM" id="SSF53850">
    <property type="entry name" value="Periplasmic binding protein-like II"/>
    <property type="match status" value="1"/>
</dbReference>
<dbReference type="PROSITE" id="PS51257">
    <property type="entry name" value="PROKAR_LIPOPROTEIN"/>
    <property type="match status" value="1"/>
</dbReference>
<evidence type="ECO:0000313" key="3">
    <source>
        <dbReference type="EMBL" id="KNF07074.1"/>
    </source>
</evidence>
<dbReference type="GO" id="GO:0015888">
    <property type="term" value="P:thiamine transport"/>
    <property type="evidence" value="ECO:0007669"/>
    <property type="project" value="TreeGrafter"/>
</dbReference>
<feature type="chain" id="PRO_5005550971" evidence="2">
    <location>
        <begin position="28"/>
        <end position="359"/>
    </location>
</feature>
<keyword evidence="1 2" id="KW-0732">Signal</keyword>
<dbReference type="InterPro" id="IPR001188">
    <property type="entry name" value="Sperm_putr-bd"/>
</dbReference>
<gene>
    <name evidence="3" type="ORF">CLPU_27c00120</name>
</gene>
<dbReference type="GO" id="GO:0030288">
    <property type="term" value="C:outer membrane-bounded periplasmic space"/>
    <property type="evidence" value="ECO:0007669"/>
    <property type="project" value="TreeGrafter"/>
</dbReference>
<dbReference type="OrthoDB" id="179400at2"/>
<dbReference type="PANTHER" id="PTHR30006:SF2">
    <property type="entry name" value="ABC TRANSPORTER SUBSTRATE-BINDING PROTEIN"/>
    <property type="match status" value="1"/>
</dbReference>
<dbReference type="PANTHER" id="PTHR30006">
    <property type="entry name" value="THIAMINE-BINDING PERIPLASMIC PROTEIN-RELATED"/>
    <property type="match status" value="1"/>
</dbReference>
<dbReference type="Pfam" id="PF13343">
    <property type="entry name" value="SBP_bac_6"/>
    <property type="match status" value="1"/>
</dbReference>
<accession>A0A0L0W6C8</accession>
<dbReference type="PATRIC" id="fig|1503.3.peg.1469"/>
<dbReference type="GO" id="GO:0030976">
    <property type="term" value="F:thiamine pyrophosphate binding"/>
    <property type="evidence" value="ECO:0007669"/>
    <property type="project" value="TreeGrafter"/>
</dbReference>
<keyword evidence="4" id="KW-1185">Reference proteome</keyword>
<comment type="caution">
    <text evidence="3">The sequence shown here is derived from an EMBL/GenBank/DDBJ whole genome shotgun (WGS) entry which is preliminary data.</text>
</comment>
<dbReference type="PRINTS" id="PR00909">
    <property type="entry name" value="SPERMDNBNDNG"/>
</dbReference>
<dbReference type="CDD" id="cd13589">
    <property type="entry name" value="PBP2_polyamine_RpCGA009"/>
    <property type="match status" value="1"/>
</dbReference>
<proteinExistence type="predicted"/>
<feature type="signal peptide" evidence="2">
    <location>
        <begin position="1"/>
        <end position="27"/>
    </location>
</feature>
<reference evidence="4" key="1">
    <citation type="submission" date="2015-07" db="EMBL/GenBank/DDBJ databases">
        <title>Draft genome sequence of the purine-degrading Gottschalkia purinilyticum DSM 1384 (formerly Clostridium purinilyticum).</title>
        <authorList>
            <person name="Poehlein A."/>
            <person name="Schiel-Bengelsdorf B."/>
            <person name="Bengelsdorf F.R."/>
            <person name="Daniel R."/>
            <person name="Duerre P."/>
        </authorList>
    </citation>
    <scope>NUCLEOTIDE SEQUENCE [LARGE SCALE GENOMIC DNA]</scope>
    <source>
        <strain evidence="4">DSM 1384</strain>
    </source>
</reference>
<dbReference type="Gene3D" id="3.40.190.10">
    <property type="entry name" value="Periplasmic binding protein-like II"/>
    <property type="match status" value="2"/>
</dbReference>
<dbReference type="RefSeq" id="WP_050378929.1">
    <property type="nucleotide sequence ID" value="NZ_LGSS01000027.1"/>
</dbReference>
<dbReference type="Proteomes" id="UP000037267">
    <property type="component" value="Unassembled WGS sequence"/>
</dbReference>